<dbReference type="PANTHER" id="PTHR36542">
    <property type="entry name" value="GIG2-LIKE PROTEIN DRED-RELATED"/>
    <property type="match status" value="1"/>
</dbReference>
<evidence type="ECO:0000259" key="2">
    <source>
        <dbReference type="Pfam" id="PF00644"/>
    </source>
</evidence>
<evidence type="ECO:0000256" key="1">
    <source>
        <dbReference type="ARBA" id="ARBA00024347"/>
    </source>
</evidence>
<evidence type="ECO:0000313" key="3">
    <source>
        <dbReference type="Ensembl" id="ENSLLEP00000019448.1"/>
    </source>
</evidence>
<proteinExistence type="inferred from homology"/>
<dbReference type="InterPro" id="IPR012317">
    <property type="entry name" value="Poly(ADP-ribose)pol_cat_dom"/>
</dbReference>
<reference evidence="3" key="2">
    <citation type="submission" date="2025-09" db="UniProtKB">
        <authorList>
            <consortium name="Ensembl"/>
        </authorList>
    </citation>
    <scope>IDENTIFICATION</scope>
</reference>
<sequence length="180" mass="20356">SDILPVPAFLQDFCKGKIYIMYHGTSVMSAIQILTHGFQQSADGMLGRGVYVTRDRNKAAGYPYNNIHDQVILKLRVSVGRVKKIERDGHPLQKTWHDHGYNTAWVPPHCGMVRSGFEEDCVWNPNRIKVVGIEKAPPMYLPCLQQLLLTHNTQHSCSSFPDPLFRGLSILSQLSNLHSF</sequence>
<feature type="domain" description="PARP catalytic" evidence="2">
    <location>
        <begin position="16"/>
        <end position="95"/>
    </location>
</feature>
<dbReference type="Pfam" id="PF00644">
    <property type="entry name" value="PARP"/>
    <property type="match status" value="1"/>
</dbReference>
<dbReference type="PANTHER" id="PTHR36542:SF2">
    <property type="entry name" value="GIG2-LIKE PROTEIN DRED-RELATED"/>
    <property type="match status" value="1"/>
</dbReference>
<organism evidence="3 4">
    <name type="scientific">Leptobrachium leishanense</name>
    <name type="common">Leishan spiny toad</name>
    <dbReference type="NCBI Taxonomy" id="445787"/>
    <lineage>
        <taxon>Eukaryota</taxon>
        <taxon>Metazoa</taxon>
        <taxon>Chordata</taxon>
        <taxon>Craniata</taxon>
        <taxon>Vertebrata</taxon>
        <taxon>Euteleostomi</taxon>
        <taxon>Amphibia</taxon>
        <taxon>Batrachia</taxon>
        <taxon>Anura</taxon>
        <taxon>Pelobatoidea</taxon>
        <taxon>Megophryidae</taxon>
        <taxon>Leptobrachium</taxon>
    </lineage>
</organism>
<dbReference type="GO" id="GO:0005737">
    <property type="term" value="C:cytoplasm"/>
    <property type="evidence" value="ECO:0007669"/>
    <property type="project" value="TreeGrafter"/>
</dbReference>
<reference evidence="3" key="1">
    <citation type="submission" date="2025-08" db="UniProtKB">
        <authorList>
            <consortium name="Ensembl"/>
        </authorList>
    </citation>
    <scope>IDENTIFICATION</scope>
</reference>
<dbReference type="GeneTree" id="ENSGT00940000163496"/>
<dbReference type="OrthoDB" id="425894at2759"/>
<dbReference type="AlphaFoldDB" id="A0A8C5PFK4"/>
<dbReference type="GO" id="GO:0003950">
    <property type="term" value="F:NAD+ poly-ADP-ribosyltransferase activity"/>
    <property type="evidence" value="ECO:0007669"/>
    <property type="project" value="InterPro"/>
</dbReference>
<dbReference type="Ensembl" id="ENSLLET00000020217.1">
    <property type="protein sequence ID" value="ENSLLEP00000019448.1"/>
    <property type="gene ID" value="ENSLLEG00000012324.1"/>
</dbReference>
<accession>A0A8C5PFK4</accession>
<keyword evidence="4" id="KW-1185">Reference proteome</keyword>
<evidence type="ECO:0000313" key="4">
    <source>
        <dbReference type="Proteomes" id="UP000694569"/>
    </source>
</evidence>
<name>A0A8C5PFK4_9ANUR</name>
<comment type="similarity">
    <text evidence="1">Belongs to the ARTD/PARP family.</text>
</comment>
<dbReference type="SUPFAM" id="SSF56399">
    <property type="entry name" value="ADP-ribosylation"/>
    <property type="match status" value="1"/>
</dbReference>
<dbReference type="Gene3D" id="3.90.175.10">
    <property type="entry name" value="Diphtheria Toxin, domain 1"/>
    <property type="match status" value="1"/>
</dbReference>
<protein>
    <recommendedName>
        <fullName evidence="2">PARP catalytic domain-containing protein</fullName>
    </recommendedName>
</protein>
<dbReference type="Proteomes" id="UP000694569">
    <property type="component" value="Unplaced"/>
</dbReference>